<dbReference type="PRINTS" id="PR00237">
    <property type="entry name" value="GPCRRHODOPSN"/>
</dbReference>
<gene>
    <name evidence="11" type="ORF">NEMVEDRAFT_v1g212111</name>
</gene>
<evidence type="ECO:0000313" key="12">
    <source>
        <dbReference type="Proteomes" id="UP000001593"/>
    </source>
</evidence>
<evidence type="ECO:0000256" key="2">
    <source>
        <dbReference type="ARBA" id="ARBA00022475"/>
    </source>
</evidence>
<dbReference type="PANTHER" id="PTHR24249">
    <property type="entry name" value="HISTAMINE RECEPTOR-RELATED G-PROTEIN COUPLED RECEPTOR"/>
    <property type="match status" value="1"/>
</dbReference>
<dbReference type="InParanoid" id="A7SGX5"/>
<dbReference type="OMA" id="RRINSTC"/>
<keyword evidence="3 9" id="KW-0812">Transmembrane</keyword>
<feature type="transmembrane region" description="Helical" evidence="9">
    <location>
        <begin position="65"/>
        <end position="83"/>
    </location>
</feature>
<proteinExistence type="predicted"/>
<keyword evidence="5" id="KW-0297">G-protein coupled receptor</keyword>
<evidence type="ECO:0000256" key="6">
    <source>
        <dbReference type="ARBA" id="ARBA00023136"/>
    </source>
</evidence>
<evidence type="ECO:0000259" key="10">
    <source>
        <dbReference type="PROSITE" id="PS50262"/>
    </source>
</evidence>
<dbReference type="Proteomes" id="UP000001593">
    <property type="component" value="Unassembled WGS sequence"/>
</dbReference>
<dbReference type="HOGENOM" id="CLU_009579_11_0_1"/>
<sequence length="328" mass="36795">MALSSLSSNESQAVLSETLNPAERWFLHLGKVVIATLAMTSISGDLLMFATFLSNSSLQTRPNCLFASLILADFLLAVFVMPLEAVHLSVLPAWPFSIALCNIWNSAVVVLATSLLLSIMAMSLDKLYAVHRPLHYSYHISGKVLIAMALVWSYAGTSGITTYFLWTRSEVGCRVLSLPFEYSAPFLLLNVLLPYTVCVVTNLVILKVSRKQSLRVYCSHDQNQRATLAKRRKGIRTITLLIGVFSVFCLPFFTFHVVDAVTEEALENRFYALNIVQWLLFLNSSLNWALYGLLNREFRLACLRLITKTKDKLFTSCKPNSTSVLHLR</sequence>
<feature type="transmembrane region" description="Helical" evidence="9">
    <location>
        <begin position="238"/>
        <end position="258"/>
    </location>
</feature>
<feature type="transmembrane region" description="Helical" evidence="9">
    <location>
        <begin position="144"/>
        <end position="166"/>
    </location>
</feature>
<dbReference type="InterPro" id="IPR000276">
    <property type="entry name" value="GPCR_Rhodpsn"/>
</dbReference>
<dbReference type="AlphaFoldDB" id="A7SGX5"/>
<organism evidence="11 12">
    <name type="scientific">Nematostella vectensis</name>
    <name type="common">Starlet sea anemone</name>
    <dbReference type="NCBI Taxonomy" id="45351"/>
    <lineage>
        <taxon>Eukaryota</taxon>
        <taxon>Metazoa</taxon>
        <taxon>Cnidaria</taxon>
        <taxon>Anthozoa</taxon>
        <taxon>Hexacorallia</taxon>
        <taxon>Actiniaria</taxon>
        <taxon>Edwardsiidae</taxon>
        <taxon>Nematostella</taxon>
    </lineage>
</organism>
<keyword evidence="4 9" id="KW-1133">Transmembrane helix</keyword>
<evidence type="ECO:0000256" key="5">
    <source>
        <dbReference type="ARBA" id="ARBA00023040"/>
    </source>
</evidence>
<evidence type="ECO:0000256" key="8">
    <source>
        <dbReference type="ARBA" id="ARBA00023224"/>
    </source>
</evidence>
<keyword evidence="12" id="KW-1185">Reference proteome</keyword>
<feature type="transmembrane region" description="Helical" evidence="9">
    <location>
        <begin position="32"/>
        <end position="53"/>
    </location>
</feature>
<evidence type="ECO:0000256" key="3">
    <source>
        <dbReference type="ARBA" id="ARBA00022692"/>
    </source>
</evidence>
<dbReference type="eggNOG" id="KOG3656">
    <property type="taxonomic scope" value="Eukaryota"/>
</dbReference>
<feature type="domain" description="G-protein coupled receptors family 1 profile" evidence="10">
    <location>
        <begin position="44"/>
        <end position="291"/>
    </location>
</feature>
<dbReference type="KEGG" id="nve:5508552"/>
<dbReference type="InterPro" id="IPR017452">
    <property type="entry name" value="GPCR_Rhodpsn_7TM"/>
</dbReference>
<keyword evidence="8" id="KW-0807">Transducer</keyword>
<dbReference type="PhylomeDB" id="A7SGX5"/>
<dbReference type="PANTHER" id="PTHR24249:SF372">
    <property type="entry name" value="G-PROTEIN COUPLED RECEPTORS FAMILY 1 PROFILE DOMAIN-CONTAINING PROTEIN"/>
    <property type="match status" value="1"/>
</dbReference>
<dbReference type="EMBL" id="DS469655">
    <property type="protein sequence ID" value="EDO37055.1"/>
    <property type="molecule type" value="Genomic_DNA"/>
</dbReference>
<dbReference type="Gene3D" id="1.20.1070.10">
    <property type="entry name" value="Rhodopsin 7-helix transmembrane proteins"/>
    <property type="match status" value="1"/>
</dbReference>
<dbReference type="PROSITE" id="PS50262">
    <property type="entry name" value="G_PROTEIN_RECEP_F1_2"/>
    <property type="match status" value="1"/>
</dbReference>
<dbReference type="GO" id="GO:0004930">
    <property type="term" value="F:G protein-coupled receptor activity"/>
    <property type="evidence" value="ECO:0000318"/>
    <property type="project" value="GO_Central"/>
</dbReference>
<feature type="transmembrane region" description="Helical" evidence="9">
    <location>
        <begin position="103"/>
        <end position="124"/>
    </location>
</feature>
<evidence type="ECO:0000313" key="11">
    <source>
        <dbReference type="EMBL" id="EDO37055.1"/>
    </source>
</evidence>
<evidence type="ECO:0000256" key="9">
    <source>
        <dbReference type="SAM" id="Phobius"/>
    </source>
</evidence>
<dbReference type="SUPFAM" id="SSF81321">
    <property type="entry name" value="Family A G protein-coupled receptor-like"/>
    <property type="match status" value="1"/>
</dbReference>
<feature type="transmembrane region" description="Helical" evidence="9">
    <location>
        <begin position="186"/>
        <end position="206"/>
    </location>
</feature>
<evidence type="ECO:0000256" key="4">
    <source>
        <dbReference type="ARBA" id="ARBA00022989"/>
    </source>
</evidence>
<keyword evidence="2" id="KW-1003">Cell membrane</keyword>
<keyword evidence="6 9" id="KW-0472">Membrane</keyword>
<dbReference type="STRING" id="45351.A7SGX5"/>
<comment type="subcellular location">
    <subcellularLocation>
        <location evidence="1">Cell membrane</location>
        <topology evidence="1">Multi-pass membrane protein</topology>
    </subcellularLocation>
</comment>
<dbReference type="InterPro" id="IPR050569">
    <property type="entry name" value="TAAR"/>
</dbReference>
<dbReference type="GO" id="GO:0005886">
    <property type="term" value="C:plasma membrane"/>
    <property type="evidence" value="ECO:0000318"/>
    <property type="project" value="GO_Central"/>
</dbReference>
<name>A7SGX5_NEMVE</name>
<reference evidence="11 12" key="1">
    <citation type="journal article" date="2007" name="Science">
        <title>Sea anemone genome reveals ancestral eumetazoan gene repertoire and genomic organization.</title>
        <authorList>
            <person name="Putnam N.H."/>
            <person name="Srivastava M."/>
            <person name="Hellsten U."/>
            <person name="Dirks B."/>
            <person name="Chapman J."/>
            <person name="Salamov A."/>
            <person name="Terry A."/>
            <person name="Shapiro H."/>
            <person name="Lindquist E."/>
            <person name="Kapitonov V.V."/>
            <person name="Jurka J."/>
            <person name="Genikhovich G."/>
            <person name="Grigoriev I.V."/>
            <person name="Lucas S.M."/>
            <person name="Steele R.E."/>
            <person name="Finnerty J.R."/>
            <person name="Technau U."/>
            <person name="Martindale M.Q."/>
            <person name="Rokhsar D.S."/>
        </authorList>
    </citation>
    <scope>NUCLEOTIDE SEQUENCE [LARGE SCALE GENOMIC DNA]</scope>
    <source>
        <strain evidence="12">CH2 X CH6</strain>
    </source>
</reference>
<evidence type="ECO:0000256" key="1">
    <source>
        <dbReference type="ARBA" id="ARBA00004651"/>
    </source>
</evidence>
<keyword evidence="7" id="KW-0675">Receptor</keyword>
<dbReference type="Pfam" id="PF00001">
    <property type="entry name" value="7tm_1"/>
    <property type="match status" value="1"/>
</dbReference>
<evidence type="ECO:0000256" key="7">
    <source>
        <dbReference type="ARBA" id="ARBA00023170"/>
    </source>
</evidence>
<feature type="transmembrane region" description="Helical" evidence="9">
    <location>
        <begin position="270"/>
        <end position="294"/>
    </location>
</feature>
<dbReference type="GO" id="GO:0007186">
    <property type="term" value="P:G protein-coupled receptor signaling pathway"/>
    <property type="evidence" value="ECO:0000318"/>
    <property type="project" value="GO_Central"/>
</dbReference>
<protein>
    <recommendedName>
        <fullName evidence="10">G-protein coupled receptors family 1 profile domain-containing protein</fullName>
    </recommendedName>
</protein>
<accession>A7SGX5</accession>